<dbReference type="Gene3D" id="3.20.20.70">
    <property type="entry name" value="Aldolase class I"/>
    <property type="match status" value="1"/>
</dbReference>
<evidence type="ECO:0000256" key="2">
    <source>
        <dbReference type="ARBA" id="ARBA00022723"/>
    </source>
</evidence>
<gene>
    <name evidence="6" type="ORF">GCM10012278_07580</name>
</gene>
<dbReference type="InterPro" id="IPR007197">
    <property type="entry name" value="rSAM"/>
</dbReference>
<evidence type="ECO:0000256" key="4">
    <source>
        <dbReference type="ARBA" id="ARBA00023014"/>
    </source>
</evidence>
<dbReference type="InterPro" id="IPR058240">
    <property type="entry name" value="rSAM_sf"/>
</dbReference>
<dbReference type="PANTHER" id="PTHR11228:SF7">
    <property type="entry name" value="PQQA PEPTIDE CYCLASE"/>
    <property type="match status" value="1"/>
</dbReference>
<comment type="caution">
    <text evidence="6">The sequence shown here is derived from an EMBL/GenBank/DDBJ whole genome shotgun (WGS) entry which is preliminary data.</text>
</comment>
<evidence type="ECO:0000313" key="7">
    <source>
        <dbReference type="Proteomes" id="UP000660745"/>
    </source>
</evidence>
<dbReference type="EMBL" id="BMNK01000001">
    <property type="protein sequence ID" value="GGP02019.1"/>
    <property type="molecule type" value="Genomic_DNA"/>
</dbReference>
<dbReference type="CDD" id="cd21109">
    <property type="entry name" value="SPASM"/>
    <property type="match status" value="1"/>
</dbReference>
<keyword evidence="1" id="KW-0949">S-adenosyl-L-methionine</keyword>
<reference evidence="6" key="1">
    <citation type="journal article" date="2014" name="Int. J. Syst. Evol. Microbiol.">
        <title>Complete genome sequence of Corynebacterium casei LMG S-19264T (=DSM 44701T), isolated from a smear-ripened cheese.</title>
        <authorList>
            <consortium name="US DOE Joint Genome Institute (JGI-PGF)"/>
            <person name="Walter F."/>
            <person name="Albersmeier A."/>
            <person name="Kalinowski J."/>
            <person name="Ruckert C."/>
        </authorList>
    </citation>
    <scope>NUCLEOTIDE SEQUENCE</scope>
    <source>
        <strain evidence="6">CGMCC 4.7430</strain>
    </source>
</reference>
<evidence type="ECO:0000256" key="3">
    <source>
        <dbReference type="ARBA" id="ARBA00023004"/>
    </source>
</evidence>
<accession>A0A917ZZK3</accession>
<sequence length="293" mass="32457">MLTHQMWMVADQCNLTCTYCYFETGEYSYTPSRLTASDYDRWLRRCTSHLPVRSVALTGGEPLLRPDLVELAAVARRHVDMVRVFTNAVRVTDEIAEELARVGCSADVSIDHVSPDAADQVRGGTKATLAGIERLDAAGVPLQIVMVVTSLNWREVEELVRRARDRTWQVELLAVSVPSRHPLSMSTLTHAERTELLRVIDESADVFKSRVYFERLRHFLTAGRISMIRSCVTGQEGVFVNSDGEIWVCAHRGDMSLGNIRDVSLPELLAGKGAVLARRPAGPCASTGCLSLT</sequence>
<dbReference type="InterPro" id="IPR006638">
    <property type="entry name" value="Elp3/MiaA/NifB-like_rSAM"/>
</dbReference>
<dbReference type="SUPFAM" id="SSF102114">
    <property type="entry name" value="Radical SAM enzymes"/>
    <property type="match status" value="1"/>
</dbReference>
<dbReference type="InterPro" id="IPR050377">
    <property type="entry name" value="Radical_SAM_PqqE_MftC-like"/>
</dbReference>
<dbReference type="GO" id="GO:0046872">
    <property type="term" value="F:metal ion binding"/>
    <property type="evidence" value="ECO:0007669"/>
    <property type="project" value="UniProtKB-KW"/>
</dbReference>
<organism evidence="6 7">
    <name type="scientific">Nonomuraea glycinis</name>
    <dbReference type="NCBI Taxonomy" id="2047744"/>
    <lineage>
        <taxon>Bacteria</taxon>
        <taxon>Bacillati</taxon>
        <taxon>Actinomycetota</taxon>
        <taxon>Actinomycetes</taxon>
        <taxon>Streptosporangiales</taxon>
        <taxon>Streptosporangiaceae</taxon>
        <taxon>Nonomuraea</taxon>
    </lineage>
</organism>
<dbReference type="Pfam" id="PF13186">
    <property type="entry name" value="SPASM"/>
    <property type="match status" value="1"/>
</dbReference>
<dbReference type="InterPro" id="IPR023885">
    <property type="entry name" value="4Fe4S-binding_SPASM_dom"/>
</dbReference>
<keyword evidence="7" id="KW-1185">Reference proteome</keyword>
<evidence type="ECO:0000259" key="5">
    <source>
        <dbReference type="PROSITE" id="PS51918"/>
    </source>
</evidence>
<proteinExistence type="predicted"/>
<dbReference type="SMART" id="SM00729">
    <property type="entry name" value="Elp3"/>
    <property type="match status" value="1"/>
</dbReference>
<dbReference type="AlphaFoldDB" id="A0A917ZZK3"/>
<evidence type="ECO:0000313" key="6">
    <source>
        <dbReference type="EMBL" id="GGP02019.1"/>
    </source>
</evidence>
<dbReference type="GO" id="GO:0003824">
    <property type="term" value="F:catalytic activity"/>
    <property type="evidence" value="ECO:0007669"/>
    <property type="project" value="InterPro"/>
</dbReference>
<dbReference type="RefSeq" id="WP_189137016.1">
    <property type="nucleotide sequence ID" value="NZ_BMNK01000001.1"/>
</dbReference>
<dbReference type="PANTHER" id="PTHR11228">
    <property type="entry name" value="RADICAL SAM DOMAIN PROTEIN"/>
    <property type="match status" value="1"/>
</dbReference>
<dbReference type="CDD" id="cd01335">
    <property type="entry name" value="Radical_SAM"/>
    <property type="match status" value="1"/>
</dbReference>
<dbReference type="Pfam" id="PF04055">
    <property type="entry name" value="Radical_SAM"/>
    <property type="match status" value="1"/>
</dbReference>
<dbReference type="SFLD" id="SFLDS00029">
    <property type="entry name" value="Radical_SAM"/>
    <property type="match status" value="1"/>
</dbReference>
<protein>
    <submittedName>
        <fullName evidence="6">Heme d1 biosynthesis radical SAM protein NirJ2</fullName>
    </submittedName>
</protein>
<dbReference type="SFLD" id="SFLDG01067">
    <property type="entry name" value="SPASM/twitch_domain_containing"/>
    <property type="match status" value="1"/>
</dbReference>
<name>A0A917ZZK3_9ACTN</name>
<keyword evidence="3" id="KW-0408">Iron</keyword>
<dbReference type="InterPro" id="IPR013785">
    <property type="entry name" value="Aldolase_TIM"/>
</dbReference>
<keyword evidence="2" id="KW-0479">Metal-binding</keyword>
<reference evidence="6" key="2">
    <citation type="submission" date="2020-09" db="EMBL/GenBank/DDBJ databases">
        <authorList>
            <person name="Sun Q."/>
            <person name="Zhou Y."/>
        </authorList>
    </citation>
    <scope>NUCLEOTIDE SEQUENCE</scope>
    <source>
        <strain evidence="6">CGMCC 4.7430</strain>
    </source>
</reference>
<dbReference type="GO" id="GO:0051536">
    <property type="term" value="F:iron-sulfur cluster binding"/>
    <property type="evidence" value="ECO:0007669"/>
    <property type="project" value="UniProtKB-KW"/>
</dbReference>
<evidence type="ECO:0000256" key="1">
    <source>
        <dbReference type="ARBA" id="ARBA00022691"/>
    </source>
</evidence>
<dbReference type="Proteomes" id="UP000660745">
    <property type="component" value="Unassembled WGS sequence"/>
</dbReference>
<keyword evidence="4" id="KW-0411">Iron-sulfur</keyword>
<feature type="domain" description="Radical SAM core" evidence="5">
    <location>
        <begin position="1"/>
        <end position="229"/>
    </location>
</feature>
<dbReference type="SFLD" id="SFLDG01386">
    <property type="entry name" value="main_SPASM_domain-containing"/>
    <property type="match status" value="1"/>
</dbReference>
<dbReference type="PROSITE" id="PS51918">
    <property type="entry name" value="RADICAL_SAM"/>
    <property type="match status" value="1"/>
</dbReference>